<feature type="compositionally biased region" description="Low complexity" evidence="1">
    <location>
        <begin position="37"/>
        <end position="53"/>
    </location>
</feature>
<reference evidence="2" key="1">
    <citation type="submission" date="2021-01" db="EMBL/GenBank/DDBJ databases">
        <authorList>
            <person name="Corre E."/>
            <person name="Pelletier E."/>
            <person name="Niang G."/>
            <person name="Scheremetjew M."/>
            <person name="Finn R."/>
            <person name="Kale V."/>
            <person name="Holt S."/>
            <person name="Cochrane G."/>
            <person name="Meng A."/>
            <person name="Brown T."/>
            <person name="Cohen L."/>
        </authorList>
    </citation>
    <scope>NUCLEOTIDE SEQUENCE</scope>
    <source>
        <strain evidence="2">CCMP125</strain>
    </source>
</reference>
<gene>
    <name evidence="2" type="ORF">APAL1065_LOCUS18951</name>
    <name evidence="3" type="ORF">APAL1065_LOCUS18952</name>
</gene>
<dbReference type="AlphaFoldDB" id="A0A6U3CM90"/>
<protein>
    <submittedName>
        <fullName evidence="2">Uncharacterized protein</fullName>
    </submittedName>
</protein>
<dbReference type="EMBL" id="HBHT01028205">
    <property type="protein sequence ID" value="CAD9979468.1"/>
    <property type="molecule type" value="Transcribed_RNA"/>
</dbReference>
<accession>A0A6U3CM90</accession>
<feature type="region of interest" description="Disordered" evidence="1">
    <location>
        <begin position="185"/>
        <end position="241"/>
    </location>
</feature>
<name>A0A6U3CM90_9STRA</name>
<evidence type="ECO:0000256" key="1">
    <source>
        <dbReference type="SAM" id="MobiDB-lite"/>
    </source>
</evidence>
<feature type="region of interest" description="Disordered" evidence="1">
    <location>
        <begin position="1"/>
        <end position="53"/>
    </location>
</feature>
<evidence type="ECO:0000313" key="3">
    <source>
        <dbReference type="EMBL" id="CAD9979468.1"/>
    </source>
</evidence>
<feature type="compositionally biased region" description="Polar residues" evidence="1">
    <location>
        <begin position="1"/>
        <end position="22"/>
    </location>
</feature>
<proteinExistence type="predicted"/>
<feature type="compositionally biased region" description="Low complexity" evidence="1">
    <location>
        <begin position="206"/>
        <end position="218"/>
    </location>
</feature>
<dbReference type="EMBL" id="HBHT01028204">
    <property type="protein sequence ID" value="CAD9979467.1"/>
    <property type="molecule type" value="Transcribed_RNA"/>
</dbReference>
<organism evidence="2">
    <name type="scientific">Entomoneis paludosa</name>
    <dbReference type="NCBI Taxonomy" id="265537"/>
    <lineage>
        <taxon>Eukaryota</taxon>
        <taxon>Sar</taxon>
        <taxon>Stramenopiles</taxon>
        <taxon>Ochrophyta</taxon>
        <taxon>Bacillariophyta</taxon>
        <taxon>Bacillariophyceae</taxon>
        <taxon>Bacillariophycidae</taxon>
        <taxon>Entomoneidaceae</taxon>
        <taxon>Entomoneis</taxon>
    </lineage>
</organism>
<evidence type="ECO:0000313" key="2">
    <source>
        <dbReference type="EMBL" id="CAD9979467.1"/>
    </source>
</evidence>
<sequence length="432" mass="46482">MESSQQDITPTAASATVDQVTGNAPEARTSPRPPQGEPKSQGSPSSSQVSVSSVGPTLVAALLNKAPGVAGSAFYDLTPITRNTSAAEIHGTAVPSDDPQQPCDPHEARAQRQDVQDHLSLPMVVAGSGAVSSGLPPMRVSSGARSQSVTMSAQKAPVANDLRPVPFPTRTKFFSFSGREEYEEELAQATSAMDVSADHSEGHYSQVRIRQQQQYQQQRQDEDETGATLTPYQPTREDAMEELPPEEVLGQIFAARRKYSDSLASDGKTHRLSSTEMAYFNNGSRSNMSDAPSLHMAHHLGTDNASFTTHTTLNTLGEDDDDSLLYLGDKSFTTHPSWTRSESAMALSEHIPPSASHDPVILEGFVLDKTPSDEPIHDDSTIMAVDGRFQREQAALEWLQSLPSQQIAEAASSKFLCSPAQSPTRHSATAVP</sequence>